<sequence length="249" mass="27984">MKLNTLTSIFSIALFAIFFVSCENEPLEGFDFENNIIVDPISNNDSVTPVEGENIEVEASTGDYWPTQVGYVWNFNTTTYGNTISEISGTTVFGDETYFEYDNFMGQDSFYIRKDGSNYYVAQDISGSNVNGYTVAAPVIKVLLLKDNLEVGETYTQNINYTVSYTPDPGYPDFPDQNVNTTYVTEMIERDIAYEVGGVEYQNVIHIKLETIFSGNVVATSHYYFSKDIGPINFTQTTGNDAFLTSYEF</sequence>
<evidence type="ECO:0000313" key="3">
    <source>
        <dbReference type="Proteomes" id="UP000187506"/>
    </source>
</evidence>
<evidence type="ECO:0000313" key="2">
    <source>
        <dbReference type="EMBL" id="APY00105.1"/>
    </source>
</evidence>
<keyword evidence="1" id="KW-0732">Signal</keyword>
<reference evidence="2 3" key="1">
    <citation type="submission" date="2017-01" db="EMBL/GenBank/DDBJ databases">
        <title>Complete genome of Lacinutrix venerupis DOK2-8 isolated from seawater in Dokdo.</title>
        <authorList>
            <person name="Chi W.-J."/>
            <person name="Kim J.H."/>
        </authorList>
    </citation>
    <scope>NUCLEOTIDE SEQUENCE [LARGE SCALE GENOMIC DNA]</scope>
    <source>
        <strain evidence="2 3">DOK2-8</strain>
    </source>
</reference>
<evidence type="ECO:0000256" key="1">
    <source>
        <dbReference type="SAM" id="SignalP"/>
    </source>
</evidence>
<feature type="signal peptide" evidence="1">
    <location>
        <begin position="1"/>
        <end position="22"/>
    </location>
</feature>
<protein>
    <submittedName>
        <fullName evidence="2">Uncharacterized protein</fullName>
    </submittedName>
</protein>
<gene>
    <name evidence="2" type="ORF">BWR22_07210</name>
</gene>
<dbReference type="PROSITE" id="PS51257">
    <property type="entry name" value="PROKAR_LIPOPROTEIN"/>
    <property type="match status" value="1"/>
</dbReference>
<organism evidence="2 3">
    <name type="scientific">Lacinutrix venerupis</name>
    <dbReference type="NCBI Taxonomy" id="1486034"/>
    <lineage>
        <taxon>Bacteria</taxon>
        <taxon>Pseudomonadati</taxon>
        <taxon>Bacteroidota</taxon>
        <taxon>Flavobacteriia</taxon>
        <taxon>Flavobacteriales</taxon>
        <taxon>Flavobacteriaceae</taxon>
        <taxon>Lacinutrix</taxon>
    </lineage>
</organism>
<accession>A0AAC9LKJ5</accession>
<name>A0AAC9LKJ5_9FLAO</name>
<proteinExistence type="predicted"/>
<keyword evidence="3" id="KW-1185">Reference proteome</keyword>
<dbReference type="Proteomes" id="UP000187506">
    <property type="component" value="Chromosome"/>
</dbReference>
<dbReference type="AlphaFoldDB" id="A0AAC9LKJ5"/>
<dbReference type="KEGG" id="lvn:BWR22_07210"/>
<feature type="chain" id="PRO_5042101803" evidence="1">
    <location>
        <begin position="23"/>
        <end position="249"/>
    </location>
</feature>
<dbReference type="RefSeq" id="WP_076733004.1">
    <property type="nucleotide sequence ID" value="NZ_CP019352.1"/>
</dbReference>
<dbReference type="EMBL" id="CP019352">
    <property type="protein sequence ID" value="APY00105.1"/>
    <property type="molecule type" value="Genomic_DNA"/>
</dbReference>